<keyword evidence="7 10" id="KW-0456">Lyase</keyword>
<evidence type="ECO:0000256" key="3">
    <source>
        <dbReference type="ARBA" id="ARBA00022813"/>
    </source>
</evidence>
<feature type="active site" description="Proton acceptor; for processing activity" evidence="10">
    <location>
        <position position="89"/>
    </location>
</feature>
<keyword evidence="4 10" id="KW-0745">Spermidine biosynthesis</keyword>
<name>D6GVU5_PARA5</name>
<dbReference type="HAMAP" id="MF_00464">
    <property type="entry name" value="AdoMetDC_1"/>
    <property type="match status" value="1"/>
</dbReference>
<comment type="PTM">
    <text evidence="10">Is synthesized initially as an inactive proenzyme. Formation of the active enzyme involves a self-maturation process in which the active site pyruvoyl group is generated from an internal serine residue via an autocatalytic post-translational modification. Two non-identical subunits are generated from the proenzyme in this reaction, and the pyruvate is formed at the N-terminus of the alpha chain, which is derived from the carboxyl end of the proenzyme. The post-translation cleavage follows an unusual pathway, termed non-hydrolytic serinolysis, in which the side chain hydroxyl group of the serine supplies its oxygen atom to form the C-terminus of the beta chain, while the remainder of the serine residue undergoes an oxidative deamination to produce ammonia and the pyruvoyl group blocking the N-terminus of the alpha chain.</text>
</comment>
<feature type="active site" description="Schiff-base intermediate with substrate; via pyruvic acid" evidence="10">
    <location>
        <position position="84"/>
    </location>
</feature>
<dbReference type="PANTHER" id="PTHR33866:SF2">
    <property type="entry name" value="S-ADENOSYLMETHIONINE DECARBOXYLASE PROENZYME"/>
    <property type="match status" value="1"/>
</dbReference>
<comment type="pathway">
    <text evidence="10">Amine and polyamine biosynthesis; S-adenosylmethioninamine biosynthesis; S-adenosylmethioninamine from S-adenosyl-L-methionine: step 1/1.</text>
</comment>
<feature type="site" description="Cleavage (non-hydrolytic); by autolysis" evidence="10">
    <location>
        <begin position="83"/>
        <end position="84"/>
    </location>
</feature>
<evidence type="ECO:0000256" key="4">
    <source>
        <dbReference type="ARBA" id="ARBA00023066"/>
    </source>
</evidence>
<dbReference type="GO" id="GO:0004014">
    <property type="term" value="F:adenosylmethionine decarboxylase activity"/>
    <property type="evidence" value="ECO:0007669"/>
    <property type="project" value="UniProtKB-UniRule"/>
</dbReference>
<dbReference type="NCBIfam" id="TIGR03330">
    <property type="entry name" value="SAM_DCase_Bsu"/>
    <property type="match status" value="1"/>
</dbReference>
<comment type="cofactor">
    <cofactor evidence="10">
        <name>pyruvate</name>
        <dbReference type="ChEBI" id="CHEBI:15361"/>
    </cofactor>
    <text evidence="10">Binds 1 pyruvoyl group covalently per subunit.</text>
</comment>
<evidence type="ECO:0000256" key="7">
    <source>
        <dbReference type="ARBA" id="ARBA00023239"/>
    </source>
</evidence>
<comment type="subunit">
    <text evidence="10">Heterotetramer of two alpha and two beta chains arranged as a dimer of alpha/beta heterodimers.</text>
</comment>
<proteinExistence type="inferred from homology"/>
<accession>D6GVU5</accession>
<keyword evidence="2 10" id="KW-0210">Decarboxylase</keyword>
<dbReference type="GO" id="GO:0005829">
    <property type="term" value="C:cytosol"/>
    <property type="evidence" value="ECO:0007669"/>
    <property type="project" value="TreeGrafter"/>
</dbReference>
<dbReference type="SUPFAM" id="SSF56276">
    <property type="entry name" value="S-adenosylmethionine decarboxylase"/>
    <property type="match status" value="1"/>
</dbReference>
<organism evidence="11 12">
    <name type="scientific">Candidatus Parvarchaeum acidophilus ARMAN-5</name>
    <dbReference type="NCBI Taxonomy" id="662762"/>
    <lineage>
        <taxon>Archaea</taxon>
        <taxon>Candidatus Parvarchaeota</taxon>
        <taxon>Candidatus Parvarchaeum</taxon>
    </lineage>
</organism>
<feature type="chain" id="PRO_5027180579" description="S-adenosylmethionine decarboxylase alpha chain" evidence="10">
    <location>
        <begin position="84"/>
        <end position="148"/>
    </location>
</feature>
<dbReference type="Proteomes" id="UP000009376">
    <property type="component" value="Unassembled WGS sequence"/>
</dbReference>
<evidence type="ECO:0000313" key="11">
    <source>
        <dbReference type="EMBL" id="EFD92656.1"/>
    </source>
</evidence>
<dbReference type="Pfam" id="PF02675">
    <property type="entry name" value="AdoMet_dc"/>
    <property type="match status" value="1"/>
</dbReference>
<comment type="catalytic activity">
    <reaction evidence="10">
        <text>S-adenosyl-L-methionine + H(+) = S-adenosyl 3-(methylsulfanyl)propylamine + CO2</text>
        <dbReference type="Rhea" id="RHEA:15981"/>
        <dbReference type="ChEBI" id="CHEBI:15378"/>
        <dbReference type="ChEBI" id="CHEBI:16526"/>
        <dbReference type="ChEBI" id="CHEBI:57443"/>
        <dbReference type="ChEBI" id="CHEBI:59789"/>
        <dbReference type="EC" id="4.1.1.50"/>
    </reaction>
</comment>
<dbReference type="EMBL" id="GG745557">
    <property type="protein sequence ID" value="EFD92656.1"/>
    <property type="molecule type" value="Genomic_DNA"/>
</dbReference>
<evidence type="ECO:0000256" key="10">
    <source>
        <dbReference type="HAMAP-Rule" id="MF_00464"/>
    </source>
</evidence>
<dbReference type="InterPro" id="IPR042286">
    <property type="entry name" value="AdoMetDC_C"/>
</dbReference>
<keyword evidence="6 10" id="KW-0865">Zymogen</keyword>
<dbReference type="EC" id="4.1.1.50" evidence="10"/>
<dbReference type="InterPro" id="IPR016067">
    <property type="entry name" value="S-AdoMet_deCO2ase_core"/>
</dbReference>
<feature type="chain" id="PRO_5027180578" description="S-adenosylmethionine decarboxylase beta chain" evidence="10">
    <location>
        <begin position="1"/>
        <end position="83"/>
    </location>
</feature>
<evidence type="ECO:0000256" key="2">
    <source>
        <dbReference type="ARBA" id="ARBA00022793"/>
    </source>
</evidence>
<dbReference type="AlphaFoldDB" id="D6GVU5"/>
<feature type="modified residue" description="Pyruvic acid (Ser); by autocatalysis" evidence="10">
    <location>
        <position position="84"/>
    </location>
</feature>
<reference evidence="11 12" key="1">
    <citation type="journal article" date="2010" name="Proc. Natl. Acad. Sci. U.S.A.">
        <title>Enigmatic, ultrasmall, uncultivated Archaea.</title>
        <authorList>
            <person name="Baker B.J."/>
            <person name="Comolli L.R."/>
            <person name="Dick G.J."/>
            <person name="Hauser L.J."/>
            <person name="Hyatt D."/>
            <person name="Dill B.D."/>
            <person name="Land M.L."/>
            <person name="Verberkmoes N.C."/>
            <person name="Hettich R.L."/>
            <person name="Banfield J.F."/>
        </authorList>
    </citation>
    <scope>NUCLEOTIDE SEQUENCE [LARGE SCALE GENOMIC DNA]</scope>
</reference>
<evidence type="ECO:0000256" key="8">
    <source>
        <dbReference type="ARBA" id="ARBA00023270"/>
    </source>
</evidence>
<dbReference type="PANTHER" id="PTHR33866">
    <property type="entry name" value="S-ADENOSYLMETHIONINE DECARBOXYLASE PROENZYME"/>
    <property type="match status" value="1"/>
</dbReference>
<keyword evidence="1 10" id="KW-0949">S-adenosyl-L-methionine</keyword>
<feature type="active site" description="Proton donor; for catalytic activity" evidence="10">
    <location>
        <position position="104"/>
    </location>
</feature>
<comment type="function">
    <text evidence="10">Catalyzes the decarboxylation of S-adenosylmethionine to S-adenosylmethioninamine (dcAdoMet), the propylamine donor required for the synthesis of the polyamines spermine and spermidine from the diamine putrescine.</text>
</comment>
<gene>
    <name evidence="10" type="primary">speH</name>
    <name evidence="11" type="ORF">BJBARM5_0614</name>
</gene>
<evidence type="ECO:0000313" key="12">
    <source>
        <dbReference type="Proteomes" id="UP000009376"/>
    </source>
</evidence>
<protein>
    <recommendedName>
        <fullName evidence="10">S-adenosylmethionine decarboxylase proenzyme</fullName>
        <shortName evidence="10">AdoMetDC</shortName>
        <shortName evidence="10">SAMDC</shortName>
        <ecNumber evidence="10">4.1.1.50</ecNumber>
    </recommendedName>
    <component>
        <recommendedName>
            <fullName evidence="10">S-adenosylmethionine decarboxylase beta chain</fullName>
        </recommendedName>
    </component>
    <component>
        <recommendedName>
            <fullName evidence="10">S-adenosylmethionine decarboxylase alpha chain</fullName>
        </recommendedName>
    </component>
</protein>
<keyword evidence="3 10" id="KW-0068">Autocatalytic cleavage</keyword>
<evidence type="ECO:0000256" key="1">
    <source>
        <dbReference type="ARBA" id="ARBA00022691"/>
    </source>
</evidence>
<sequence length="148" mass="16707">MKKRFKKSNVFESNLVPVIGKHMFGNLWDIDDSILKNLELLKNVVIEAAKTGNLHIIDIMERQFNQKDSPDLGGVSIIALITESHISLHTWPESRYATVDIYSCGSESNPVMAFDYIVSVLKPVSYKVFSADRSTISEKNDSKVFNNL</sequence>
<dbReference type="InterPro" id="IPR003826">
    <property type="entry name" value="AdoMetDC_fam_prok"/>
</dbReference>
<dbReference type="GO" id="GO:0008295">
    <property type="term" value="P:spermidine biosynthetic process"/>
    <property type="evidence" value="ECO:0007669"/>
    <property type="project" value="UniProtKB-UniRule"/>
</dbReference>
<keyword evidence="8 10" id="KW-0704">Schiff base</keyword>
<dbReference type="InterPro" id="IPR017716">
    <property type="entry name" value="S-AdoMet_deCOase_pro-enz"/>
</dbReference>
<comment type="similarity">
    <text evidence="10">Belongs to the prokaryotic AdoMetDC family. Type 1 subfamily.</text>
</comment>
<evidence type="ECO:0000256" key="6">
    <source>
        <dbReference type="ARBA" id="ARBA00023145"/>
    </source>
</evidence>
<dbReference type="Gene3D" id="3.30.360.110">
    <property type="entry name" value="S-adenosylmethionine decarboxylase domain"/>
    <property type="match status" value="1"/>
</dbReference>
<evidence type="ECO:0000256" key="5">
    <source>
        <dbReference type="ARBA" id="ARBA00023115"/>
    </source>
</evidence>
<keyword evidence="5 10" id="KW-0620">Polyamine biosynthesis</keyword>
<dbReference type="Gene3D" id="3.30.160.750">
    <property type="match status" value="1"/>
</dbReference>
<dbReference type="UniPathway" id="UPA00331">
    <property type="reaction ID" value="UER00451"/>
</dbReference>
<evidence type="ECO:0000256" key="9">
    <source>
        <dbReference type="ARBA" id="ARBA00023317"/>
    </source>
</evidence>
<dbReference type="InterPro" id="IPR042284">
    <property type="entry name" value="AdoMetDC_N"/>
</dbReference>
<keyword evidence="9 10" id="KW-0670">Pyruvate</keyword>